<gene>
    <name evidence="10" type="ORF">VSH64_34445</name>
</gene>
<evidence type="ECO:0000259" key="9">
    <source>
        <dbReference type="Pfam" id="PF18967"/>
    </source>
</evidence>
<dbReference type="RefSeq" id="WP_326566923.1">
    <property type="nucleotide sequence ID" value="NZ_CP142149.1"/>
</dbReference>
<evidence type="ECO:0000256" key="4">
    <source>
        <dbReference type="ARBA" id="ARBA00022741"/>
    </source>
</evidence>
<keyword evidence="4" id="KW-0547">Nucleotide-binding</keyword>
<keyword evidence="5 8" id="KW-1133">Transmembrane helix</keyword>
<dbReference type="InterPro" id="IPR043760">
    <property type="entry name" value="PycTM_dom"/>
</dbReference>
<reference evidence="10 11" key="1">
    <citation type="journal article" date="2015" name="Int. J. Syst. Evol. Microbiol.">
        <title>Amycolatopsis rhabdoformis sp. nov., an actinomycete isolated from a tropical forest soil.</title>
        <authorList>
            <person name="Souza W.R."/>
            <person name="Silva R.E."/>
            <person name="Goodfellow M."/>
            <person name="Busarakam K."/>
            <person name="Figueiro F.S."/>
            <person name="Ferreira D."/>
            <person name="Rodrigues-Filho E."/>
            <person name="Moraes L.A.B."/>
            <person name="Zucchi T.D."/>
        </authorList>
    </citation>
    <scope>NUCLEOTIDE SEQUENCE [LARGE SCALE GENOMIC DNA]</scope>
    <source>
        <strain evidence="10 11">NCIMB 14900</strain>
    </source>
</reference>
<accession>A0ABZ1I2L4</accession>
<keyword evidence="7 8" id="KW-0472">Membrane</keyword>
<feature type="transmembrane region" description="Helical" evidence="8">
    <location>
        <begin position="57"/>
        <end position="76"/>
    </location>
</feature>
<evidence type="ECO:0000313" key="11">
    <source>
        <dbReference type="Proteomes" id="UP001330812"/>
    </source>
</evidence>
<sequence>MTTHDVMPQVHRAHEQARDELRRADTKITTLLSLVGAALAGVVALTTRDVSVPATVALWFAATPIFASVLVLLAAVRPRLSQYPAPGSWLDSVYNGPAVLLEASSVVASESLAADASTVGAIAVRKYRQIGNAVALLVMGLCVLAVALVLAVLT</sequence>
<evidence type="ECO:0000256" key="8">
    <source>
        <dbReference type="SAM" id="Phobius"/>
    </source>
</evidence>
<proteinExistence type="predicted"/>
<dbReference type="EMBL" id="CP142149">
    <property type="protein sequence ID" value="WSE27919.1"/>
    <property type="molecule type" value="Genomic_DNA"/>
</dbReference>
<evidence type="ECO:0000256" key="6">
    <source>
        <dbReference type="ARBA" id="ARBA00023118"/>
    </source>
</evidence>
<keyword evidence="2" id="KW-1003">Cell membrane</keyword>
<keyword evidence="3 8" id="KW-0812">Transmembrane</keyword>
<evidence type="ECO:0000313" key="10">
    <source>
        <dbReference type="EMBL" id="WSE27919.1"/>
    </source>
</evidence>
<evidence type="ECO:0000256" key="7">
    <source>
        <dbReference type="ARBA" id="ARBA00023136"/>
    </source>
</evidence>
<feature type="transmembrane region" description="Helical" evidence="8">
    <location>
        <begin position="28"/>
        <end position="45"/>
    </location>
</feature>
<feature type="domain" description="Pycsar effector protein" evidence="9">
    <location>
        <begin position="11"/>
        <end position="151"/>
    </location>
</feature>
<evidence type="ECO:0000256" key="1">
    <source>
        <dbReference type="ARBA" id="ARBA00004236"/>
    </source>
</evidence>
<evidence type="ECO:0000256" key="3">
    <source>
        <dbReference type="ARBA" id="ARBA00022692"/>
    </source>
</evidence>
<evidence type="ECO:0000256" key="2">
    <source>
        <dbReference type="ARBA" id="ARBA00022475"/>
    </source>
</evidence>
<protein>
    <recommendedName>
        <fullName evidence="9">Pycsar effector protein domain-containing protein</fullName>
    </recommendedName>
</protein>
<keyword evidence="11" id="KW-1185">Reference proteome</keyword>
<feature type="transmembrane region" description="Helical" evidence="8">
    <location>
        <begin position="133"/>
        <end position="153"/>
    </location>
</feature>
<evidence type="ECO:0000256" key="5">
    <source>
        <dbReference type="ARBA" id="ARBA00022989"/>
    </source>
</evidence>
<organism evidence="10 11">
    <name type="scientific">Amycolatopsis rhabdoformis</name>
    <dbReference type="NCBI Taxonomy" id="1448059"/>
    <lineage>
        <taxon>Bacteria</taxon>
        <taxon>Bacillati</taxon>
        <taxon>Actinomycetota</taxon>
        <taxon>Actinomycetes</taxon>
        <taxon>Pseudonocardiales</taxon>
        <taxon>Pseudonocardiaceae</taxon>
        <taxon>Amycolatopsis</taxon>
    </lineage>
</organism>
<dbReference type="Proteomes" id="UP001330812">
    <property type="component" value="Chromosome"/>
</dbReference>
<dbReference type="Pfam" id="PF18967">
    <property type="entry name" value="PycTM"/>
    <property type="match status" value="1"/>
</dbReference>
<keyword evidence="6" id="KW-0051">Antiviral defense</keyword>
<name>A0ABZ1I2L4_9PSEU</name>
<comment type="subcellular location">
    <subcellularLocation>
        <location evidence="1">Cell membrane</location>
    </subcellularLocation>
</comment>